<name>A0ACB8VJ93_9TELE</name>
<proteinExistence type="predicted"/>
<accession>A0ACB8VJ93</accession>
<dbReference type="Proteomes" id="UP000831701">
    <property type="component" value="Chromosome 21"/>
</dbReference>
<keyword evidence="2" id="KW-1185">Reference proteome</keyword>
<reference evidence="1" key="1">
    <citation type="submission" date="2022-04" db="EMBL/GenBank/DDBJ databases">
        <title>Jade perch genome.</title>
        <authorList>
            <person name="Chao B."/>
        </authorList>
    </citation>
    <scope>NUCLEOTIDE SEQUENCE</scope>
    <source>
        <strain evidence="1">CB-2022</strain>
    </source>
</reference>
<evidence type="ECO:0000313" key="1">
    <source>
        <dbReference type="EMBL" id="KAI3355540.1"/>
    </source>
</evidence>
<evidence type="ECO:0000313" key="2">
    <source>
        <dbReference type="Proteomes" id="UP000831701"/>
    </source>
</evidence>
<gene>
    <name evidence="1" type="ORF">L3Q82_018370</name>
</gene>
<dbReference type="EMBL" id="CM041551">
    <property type="protein sequence ID" value="KAI3355540.1"/>
    <property type="molecule type" value="Genomic_DNA"/>
</dbReference>
<comment type="caution">
    <text evidence="1">The sequence shown here is derived from an EMBL/GenBank/DDBJ whole genome shotgun (WGS) entry which is preliminary data.</text>
</comment>
<protein>
    <submittedName>
        <fullName evidence="1">Uncharacterized protein</fullName>
    </submittedName>
</protein>
<sequence>MDQTGVTAETPKSPWGSVAPAAPACSLTDVMSEQLARQMEEEDHAFPAFTDPTADLLLSDEVSDTTSDLMLAQMLQMQFDREYDSQLRREEKKFNGDSKVSISFENYRMVHPYEDSDSSEDEVDWQDTRHDPYRAEKPQTTPRRGFTGKGKNITTKHDEVTCGRKNTARMDNFAPEVHVGDGLGMDLKLSNQVFNSLKQHCYSEQRRSARLHEKKEHSTAEQAVDPRTSRLLMYKMVNAGVLENINGCISTGKESVVFHADGGRWVNVQRQKVFKTTLNEFKNRDRYIKDDYRFKERFSKLNPRKVIRLWAEKEMHNLARMKKAEIPCPEVVLLKKHILVMSFIGKDHVPAPKLKDVTLGSEDMKNAFYQVLHLMQLLYQECNLVHADLSEYNMLWHEGKVWLIDVSQSVEPTHPHGLEFLFRDCRNVSTVTIKTLRDKHEVSEKDLKTCRRYQTFLLFFQKRGVSEAMSVYELFNAVSGLNIPVGEEDEAEFMSEIVALEKRNEDHVQKRGKKTFPVASEDGDPPLKPDADD</sequence>
<organism evidence="1 2">
    <name type="scientific">Scortum barcoo</name>
    <name type="common">barcoo grunter</name>
    <dbReference type="NCBI Taxonomy" id="214431"/>
    <lineage>
        <taxon>Eukaryota</taxon>
        <taxon>Metazoa</taxon>
        <taxon>Chordata</taxon>
        <taxon>Craniata</taxon>
        <taxon>Vertebrata</taxon>
        <taxon>Euteleostomi</taxon>
        <taxon>Actinopterygii</taxon>
        <taxon>Neopterygii</taxon>
        <taxon>Teleostei</taxon>
        <taxon>Neoteleostei</taxon>
        <taxon>Acanthomorphata</taxon>
        <taxon>Eupercaria</taxon>
        <taxon>Centrarchiformes</taxon>
        <taxon>Terapontoidei</taxon>
        <taxon>Terapontidae</taxon>
        <taxon>Scortum</taxon>
    </lineage>
</organism>